<keyword evidence="1" id="KW-1133">Transmembrane helix</keyword>
<sequence>MRYGKWIVGGIVLILLVTLLYSSLYQRLAYPLRYQEEIWQAASQFDVDPYLVAAVIQTESRYKKTARSSKGALGLMQLMPETAKWALRKMGYSEEAWRYIQDPVLNIEVGTWYLGWLLDYYDENMVAAIAAYNAGQGAVDRWLADGLWDAREETVGRIPYSETRQYVRKVFYYYDKYRAIYQEKHPPKIMNKG</sequence>
<feature type="transmembrane region" description="Helical" evidence="1">
    <location>
        <begin position="6"/>
        <end position="25"/>
    </location>
</feature>
<dbReference type="Pfam" id="PF01464">
    <property type="entry name" value="SLT"/>
    <property type="match status" value="1"/>
</dbReference>
<dbReference type="Proteomes" id="UP000196475">
    <property type="component" value="Unassembled WGS sequence"/>
</dbReference>
<reference evidence="4" key="1">
    <citation type="submission" date="2016-06" db="EMBL/GenBank/DDBJ databases">
        <authorList>
            <person name="Nascimento L."/>
            <person name="Pereira R.V."/>
            <person name="Martins L.F."/>
            <person name="Quaggio R.B."/>
            <person name="Silva A.M."/>
            <person name="Setubal J.C."/>
        </authorList>
    </citation>
    <scope>NUCLEOTIDE SEQUENCE [LARGE SCALE GENOMIC DNA]</scope>
</reference>
<dbReference type="InterPro" id="IPR023346">
    <property type="entry name" value="Lysozyme-like_dom_sf"/>
</dbReference>
<feature type="domain" description="Transglycosylase SLT" evidence="2">
    <location>
        <begin position="40"/>
        <end position="144"/>
    </location>
</feature>
<dbReference type="PANTHER" id="PTHR37423">
    <property type="entry name" value="SOLUBLE LYTIC MUREIN TRANSGLYCOSYLASE-RELATED"/>
    <property type="match status" value="1"/>
</dbReference>
<dbReference type="InterPro" id="IPR008258">
    <property type="entry name" value="Transglycosylase_SLT_dom_1"/>
</dbReference>
<dbReference type="CDD" id="cd16896">
    <property type="entry name" value="LT_Slt70-like"/>
    <property type="match status" value="1"/>
</dbReference>
<dbReference type="AlphaFoldDB" id="A0A1Y3PKT3"/>
<organism evidence="3 4">
    <name type="scientific">Bacillus thermozeamaize</name>
    <dbReference type="NCBI Taxonomy" id="230954"/>
    <lineage>
        <taxon>Bacteria</taxon>
        <taxon>Bacillati</taxon>
        <taxon>Bacillota</taxon>
        <taxon>Bacilli</taxon>
        <taxon>Bacillales</taxon>
        <taxon>Bacillaceae</taxon>
        <taxon>Bacillus</taxon>
    </lineage>
</organism>
<dbReference type="PANTHER" id="PTHR37423:SF2">
    <property type="entry name" value="MEMBRANE-BOUND LYTIC MUREIN TRANSGLYCOSYLASE C"/>
    <property type="match status" value="1"/>
</dbReference>
<accession>A0A1Y3PKT3</accession>
<gene>
    <name evidence="3" type="ORF">BAA01_03905</name>
</gene>
<evidence type="ECO:0000313" key="4">
    <source>
        <dbReference type="Proteomes" id="UP000196475"/>
    </source>
</evidence>
<evidence type="ECO:0000259" key="2">
    <source>
        <dbReference type="Pfam" id="PF01464"/>
    </source>
</evidence>
<dbReference type="EMBL" id="LZRT01000086">
    <property type="protein sequence ID" value="OUM86746.1"/>
    <property type="molecule type" value="Genomic_DNA"/>
</dbReference>
<name>A0A1Y3PKT3_9BACI</name>
<keyword evidence="1" id="KW-0472">Membrane</keyword>
<protein>
    <recommendedName>
        <fullName evidence="2">Transglycosylase SLT domain-containing protein</fullName>
    </recommendedName>
</protein>
<comment type="caution">
    <text evidence="3">The sequence shown here is derived from an EMBL/GenBank/DDBJ whole genome shotgun (WGS) entry which is preliminary data.</text>
</comment>
<dbReference type="SUPFAM" id="SSF53955">
    <property type="entry name" value="Lysozyme-like"/>
    <property type="match status" value="1"/>
</dbReference>
<evidence type="ECO:0000256" key="1">
    <source>
        <dbReference type="SAM" id="Phobius"/>
    </source>
</evidence>
<dbReference type="Gene3D" id="1.10.530.10">
    <property type="match status" value="1"/>
</dbReference>
<keyword evidence="1" id="KW-0812">Transmembrane</keyword>
<proteinExistence type="predicted"/>
<evidence type="ECO:0000313" key="3">
    <source>
        <dbReference type="EMBL" id="OUM86746.1"/>
    </source>
</evidence>